<sequence>MNPVLTPPSVLPAQEWRARTAAHEARIDRWTAPHRERRRRGEQHPVLDFLFTYYSETPGRLRRWHPGPGVALAGPAPHAAWRWYTAGGGTVRLDTTAFVADRGDTVRFVRGLLAATASRPASTGCFGLHEWAMVYRDTGTRHPVPLRLGRAGTDAVVEAHTIRCTHFDAFRFFTPSAVGRNRLQPTRETQPDLEQPGCLHAGMDLYKWAYKLGPATPGELVADCFELAVEIRELDMRASPYDLRQHGYEPVVIETPEGKAEYVAAQRGFAERGAVLRQRLLDVCDALVA</sequence>
<accession>A0ABW4XD92</accession>
<dbReference type="EMBL" id="JBHUHP010000015">
    <property type="protein sequence ID" value="MFD2092913.1"/>
    <property type="molecule type" value="Genomic_DNA"/>
</dbReference>
<comment type="caution">
    <text evidence="1">The sequence shown here is derived from an EMBL/GenBank/DDBJ whole genome shotgun (WGS) entry which is preliminary data.</text>
</comment>
<reference evidence="2" key="1">
    <citation type="journal article" date="2019" name="Int. J. Syst. Evol. Microbiol.">
        <title>The Global Catalogue of Microorganisms (GCM) 10K type strain sequencing project: providing services to taxonomists for standard genome sequencing and annotation.</title>
        <authorList>
            <consortium name="The Broad Institute Genomics Platform"/>
            <consortium name="The Broad Institute Genome Sequencing Center for Infectious Disease"/>
            <person name="Wu L."/>
            <person name="Ma J."/>
        </authorList>
    </citation>
    <scope>NUCLEOTIDE SEQUENCE [LARGE SCALE GENOMIC DNA]</scope>
    <source>
        <strain evidence="2">JCM 3338</strain>
    </source>
</reference>
<evidence type="ECO:0000313" key="2">
    <source>
        <dbReference type="Proteomes" id="UP001597402"/>
    </source>
</evidence>
<gene>
    <name evidence="1" type="ORF">ACFSHS_15155</name>
</gene>
<proteinExistence type="predicted"/>
<name>A0ABW4XD92_9ACTN</name>
<protein>
    <submittedName>
        <fullName evidence="1">3-methyladenine DNA glycosylase</fullName>
    </submittedName>
</protein>
<dbReference type="RefSeq" id="WP_376877736.1">
    <property type="nucleotide sequence ID" value="NZ_JBHUHP010000015.1"/>
</dbReference>
<keyword evidence="2" id="KW-1185">Reference proteome</keyword>
<dbReference type="Proteomes" id="UP001597402">
    <property type="component" value="Unassembled WGS sequence"/>
</dbReference>
<organism evidence="1 2">
    <name type="scientific">Blastococcus deserti</name>
    <dbReference type="NCBI Taxonomy" id="2259033"/>
    <lineage>
        <taxon>Bacteria</taxon>
        <taxon>Bacillati</taxon>
        <taxon>Actinomycetota</taxon>
        <taxon>Actinomycetes</taxon>
        <taxon>Geodermatophilales</taxon>
        <taxon>Geodermatophilaceae</taxon>
        <taxon>Blastococcus</taxon>
    </lineage>
</organism>
<evidence type="ECO:0000313" key="1">
    <source>
        <dbReference type="EMBL" id="MFD2092913.1"/>
    </source>
</evidence>